<feature type="compositionally biased region" description="Polar residues" evidence="1">
    <location>
        <begin position="223"/>
        <end position="233"/>
    </location>
</feature>
<feature type="region of interest" description="Disordered" evidence="1">
    <location>
        <begin position="208"/>
        <end position="233"/>
    </location>
</feature>
<gene>
    <name evidence="2" type="ORF">HBR001_LOCUS4102</name>
</gene>
<dbReference type="Proteomes" id="UP001162031">
    <property type="component" value="Unassembled WGS sequence"/>
</dbReference>
<dbReference type="EMBL" id="CANTFL010000748">
    <property type="protein sequence ID" value="CAI5727498.1"/>
    <property type="molecule type" value="Genomic_DNA"/>
</dbReference>
<evidence type="ECO:0000313" key="2">
    <source>
        <dbReference type="EMBL" id="CAI5727498.1"/>
    </source>
</evidence>
<evidence type="ECO:0000313" key="3">
    <source>
        <dbReference type="Proteomes" id="UP001162031"/>
    </source>
</evidence>
<comment type="caution">
    <text evidence="2">The sequence shown here is derived from an EMBL/GenBank/DDBJ whole genome shotgun (WGS) entry which is preliminary data.</text>
</comment>
<reference evidence="2" key="1">
    <citation type="submission" date="2022-12" db="EMBL/GenBank/DDBJ databases">
        <authorList>
            <person name="Webb A."/>
        </authorList>
    </citation>
    <scope>NUCLEOTIDE SEQUENCE</scope>
    <source>
        <strain evidence="2">Hp1</strain>
    </source>
</reference>
<protein>
    <submittedName>
        <fullName evidence="2">Uncharacterized protein</fullName>
    </submittedName>
</protein>
<feature type="region of interest" description="Disordered" evidence="1">
    <location>
        <begin position="1"/>
        <end position="24"/>
    </location>
</feature>
<proteinExistence type="predicted"/>
<evidence type="ECO:0000256" key="1">
    <source>
        <dbReference type="SAM" id="MobiDB-lite"/>
    </source>
</evidence>
<dbReference type="AlphaFoldDB" id="A0AAV0TTU4"/>
<sequence>MVSPAPDAAAPGKLDTGVDGTDEPPTVHSLMQEVARLQQVVRALSNDDAAVLAECTSQQYNLKTRPANGEANGFSGVAMGSGPQVATSMDRTSSVCTNAGAMVHGEELNRSVTGLRTPPLKRRERPAVSPTTRIASLTKENISLLPTPRTQHFAGSVCGSQQSCMSIRTEGGTVFSRLYQPDFYKKREEKYESMRERRDSVHCAFTPRTNRRASISSRDSIDTESQASMQSAKTDVLNVSSRLYDPSYVRKRNARLQRLRQEREMRDCTFTPVINAKKGVRYADQSKC</sequence>
<name>A0AAV0TTU4_HYABA</name>
<organism evidence="2 3">
    <name type="scientific">Hyaloperonospora brassicae</name>
    <name type="common">Brassica downy mildew</name>
    <name type="synonym">Peronospora brassicae</name>
    <dbReference type="NCBI Taxonomy" id="162125"/>
    <lineage>
        <taxon>Eukaryota</taxon>
        <taxon>Sar</taxon>
        <taxon>Stramenopiles</taxon>
        <taxon>Oomycota</taxon>
        <taxon>Peronosporomycetes</taxon>
        <taxon>Peronosporales</taxon>
        <taxon>Peronosporaceae</taxon>
        <taxon>Hyaloperonospora</taxon>
    </lineage>
</organism>
<accession>A0AAV0TTU4</accession>
<keyword evidence="3" id="KW-1185">Reference proteome</keyword>